<keyword evidence="3" id="KW-1185">Reference proteome</keyword>
<sequence length="154" mass="16882">MIKRPILAGLFLALAFASTCAAAEDDPLGFWEHNTVSGVERFRVHIQASSSFTIWCKKMQDGYAAILDIDIDGRSAPADQLIHVVFDGALLKLRADSEGNIRMNCPYCADQMTWIWGKLRSGRTLQVAFDDDRYAAFGLTTAPSVLGHAVCTGK</sequence>
<evidence type="ECO:0000313" key="2">
    <source>
        <dbReference type="EMBL" id="MBA5777949.1"/>
    </source>
</evidence>
<accession>A0A839AHG1</accession>
<dbReference type="RefSeq" id="WP_182165870.1">
    <property type="nucleotide sequence ID" value="NZ_JACFXV010000054.1"/>
</dbReference>
<evidence type="ECO:0000313" key="3">
    <source>
        <dbReference type="Proteomes" id="UP000541109"/>
    </source>
</evidence>
<reference evidence="2 3" key="1">
    <citation type="submission" date="2020-07" db="EMBL/GenBank/DDBJ databases">
        <title>Stappia sp., F7233, whole genome shotgun sequencing project.</title>
        <authorList>
            <person name="Jiang S."/>
            <person name="Liu Z.W."/>
            <person name="Du Z.J."/>
        </authorList>
    </citation>
    <scope>NUCLEOTIDE SEQUENCE [LARGE SCALE GENOMIC DNA]</scope>
    <source>
        <strain evidence="2 3">F7233</strain>
    </source>
</reference>
<dbReference type="AlphaFoldDB" id="A0A839AHG1"/>
<name>A0A839AHG1_9HYPH</name>
<keyword evidence="1" id="KW-0732">Signal</keyword>
<organism evidence="2 3">
    <name type="scientific">Stappia albiluteola</name>
    <dbReference type="NCBI Taxonomy" id="2758565"/>
    <lineage>
        <taxon>Bacteria</taxon>
        <taxon>Pseudomonadati</taxon>
        <taxon>Pseudomonadota</taxon>
        <taxon>Alphaproteobacteria</taxon>
        <taxon>Hyphomicrobiales</taxon>
        <taxon>Stappiaceae</taxon>
        <taxon>Stappia</taxon>
    </lineage>
</organism>
<comment type="caution">
    <text evidence="2">The sequence shown here is derived from an EMBL/GenBank/DDBJ whole genome shotgun (WGS) entry which is preliminary data.</text>
</comment>
<dbReference type="Proteomes" id="UP000541109">
    <property type="component" value="Unassembled WGS sequence"/>
</dbReference>
<feature type="chain" id="PRO_5032645035" evidence="1">
    <location>
        <begin position="23"/>
        <end position="154"/>
    </location>
</feature>
<dbReference type="EMBL" id="JACFXV010000054">
    <property type="protein sequence ID" value="MBA5777949.1"/>
    <property type="molecule type" value="Genomic_DNA"/>
</dbReference>
<gene>
    <name evidence="2" type="ORF">H2509_12525</name>
</gene>
<protein>
    <submittedName>
        <fullName evidence="2">Uncharacterized protein</fullName>
    </submittedName>
</protein>
<proteinExistence type="predicted"/>
<feature type="signal peptide" evidence="1">
    <location>
        <begin position="1"/>
        <end position="22"/>
    </location>
</feature>
<evidence type="ECO:0000256" key="1">
    <source>
        <dbReference type="SAM" id="SignalP"/>
    </source>
</evidence>